<dbReference type="RefSeq" id="WP_184525548.1">
    <property type="nucleotide sequence ID" value="NZ_JACHGK010000006.1"/>
</dbReference>
<dbReference type="InterPro" id="IPR017853">
    <property type="entry name" value="GH"/>
</dbReference>
<dbReference type="CDD" id="cd02874">
    <property type="entry name" value="GH18_CFLE_spore_hydrolase"/>
    <property type="match status" value="1"/>
</dbReference>
<dbReference type="GO" id="GO:0012505">
    <property type="term" value="C:endomembrane system"/>
    <property type="evidence" value="ECO:0007669"/>
    <property type="project" value="TreeGrafter"/>
</dbReference>
<dbReference type="SMART" id="SM00636">
    <property type="entry name" value="Glyco_18"/>
    <property type="match status" value="1"/>
</dbReference>
<dbReference type="GO" id="GO:0005975">
    <property type="term" value="P:carbohydrate metabolic process"/>
    <property type="evidence" value="ECO:0007669"/>
    <property type="project" value="InterPro"/>
</dbReference>
<dbReference type="PANTHER" id="PTHR46066">
    <property type="entry name" value="CHITINASE DOMAIN-CONTAINING PROTEIN 1 FAMILY MEMBER"/>
    <property type="match status" value="1"/>
</dbReference>
<accession>A0A7X0HR94</accession>
<dbReference type="CDD" id="cd00118">
    <property type="entry name" value="LysM"/>
    <property type="match status" value="3"/>
</dbReference>
<dbReference type="GO" id="GO:0016798">
    <property type="term" value="F:hydrolase activity, acting on glycosyl bonds"/>
    <property type="evidence" value="ECO:0007669"/>
    <property type="project" value="UniProtKB-KW"/>
</dbReference>
<dbReference type="PROSITE" id="PS51910">
    <property type="entry name" value="GH18_2"/>
    <property type="match status" value="1"/>
</dbReference>
<dbReference type="Gene3D" id="3.10.50.10">
    <property type="match status" value="1"/>
</dbReference>
<dbReference type="SMART" id="SM00257">
    <property type="entry name" value="LysM"/>
    <property type="match status" value="3"/>
</dbReference>
<dbReference type="GO" id="GO:0070492">
    <property type="term" value="F:oligosaccharide binding"/>
    <property type="evidence" value="ECO:0007669"/>
    <property type="project" value="TreeGrafter"/>
</dbReference>
<dbReference type="SUPFAM" id="SSF54106">
    <property type="entry name" value="LysM domain"/>
    <property type="match status" value="3"/>
</dbReference>
<dbReference type="Pfam" id="PF00704">
    <property type="entry name" value="Glyco_hydro_18"/>
    <property type="match status" value="1"/>
</dbReference>
<dbReference type="EMBL" id="JACHGK010000006">
    <property type="protein sequence ID" value="MBB6445477.1"/>
    <property type="molecule type" value="Genomic_DNA"/>
</dbReference>
<dbReference type="InterPro" id="IPR041704">
    <property type="entry name" value="CFLE_GH18"/>
</dbReference>
<dbReference type="AlphaFoldDB" id="A0A7X0HR94"/>
<keyword evidence="1" id="KW-0378">Hydrolase</keyword>
<feature type="domain" description="LysM" evidence="3">
    <location>
        <begin position="2"/>
        <end position="46"/>
    </location>
</feature>
<sequence length="471" mass="53011">MVIHVVQKGETLWQIANQYHVNINEIVQLNGLVNPNQLPVGLALVIPVSGQSHIVRTGETLWSISRRYGVSIQAMIQANQISNPNQLYPGLKLAIPPVIHEVQQGESLWQIASRYGTTVQAVLDENGIQNPNLIHPGTRIIIPRLKPTIEVNAYTYQSEAAGAKSIREVGDLLTYASPFAYLIRENGSLAPFADTAMIQAAVSKKVTPMMSITNFTSTAAGSNLAHVILSNEETRRRVLNNTLQIMEQKGYRGLNIDFENVLPADRENYNQFLQLAVNTLHPRGRFVSTAVAPKTSAAHSGLLYTAHDYEAHGRIADFVVLMTYEWGYRLGPPQAISPINQMRRVVEYALSVMPPKKVFLGFQIYARDWRLPHVQGQEAETFSPQEAVRRATRYGAVIQYDTTAQSPFFRYTDEQGRGHEVWFEDARSAQAKFDMVKQYNLRGVSYWALGYPYPQNWALLRDNFTIKKLTL</sequence>
<reference evidence="5 6" key="1">
    <citation type="submission" date="2020-08" db="EMBL/GenBank/DDBJ databases">
        <title>Genomic Encyclopedia of Type Strains, Phase IV (KMG-IV): sequencing the most valuable type-strain genomes for metagenomic binning, comparative biology and taxonomic classification.</title>
        <authorList>
            <person name="Goeker M."/>
        </authorList>
    </citation>
    <scope>NUCLEOTIDE SEQUENCE [LARGE SCALE GENOMIC DNA]</scope>
    <source>
        <strain evidence="5 6">DSM 5391</strain>
    </source>
</reference>
<name>A0A7X0HR94_9BACI</name>
<keyword evidence="2" id="KW-0326">Glycosidase</keyword>
<feature type="domain" description="GH18" evidence="4">
    <location>
        <begin position="149"/>
        <end position="471"/>
    </location>
</feature>
<dbReference type="Proteomes" id="UP000531594">
    <property type="component" value="Unassembled WGS sequence"/>
</dbReference>
<comment type="caution">
    <text evidence="5">The sequence shown here is derived from an EMBL/GenBank/DDBJ whole genome shotgun (WGS) entry which is preliminary data.</text>
</comment>
<evidence type="ECO:0000256" key="2">
    <source>
        <dbReference type="ARBA" id="ARBA00023295"/>
    </source>
</evidence>
<organism evidence="5 6">
    <name type="scientific">Bacillus benzoevorans</name>
    <dbReference type="NCBI Taxonomy" id="1456"/>
    <lineage>
        <taxon>Bacteria</taxon>
        <taxon>Bacillati</taxon>
        <taxon>Bacillota</taxon>
        <taxon>Bacilli</taxon>
        <taxon>Bacillales</taxon>
        <taxon>Bacillaceae</taxon>
        <taxon>Bacillus</taxon>
    </lineage>
</organism>
<dbReference type="InterPro" id="IPR001223">
    <property type="entry name" value="Glyco_hydro18_cat"/>
</dbReference>
<evidence type="ECO:0000259" key="4">
    <source>
        <dbReference type="PROSITE" id="PS51910"/>
    </source>
</evidence>
<dbReference type="InterPro" id="IPR036779">
    <property type="entry name" value="LysM_dom_sf"/>
</dbReference>
<feature type="domain" description="LysM" evidence="3">
    <location>
        <begin position="51"/>
        <end position="95"/>
    </location>
</feature>
<feature type="domain" description="LysM" evidence="3">
    <location>
        <begin position="98"/>
        <end position="142"/>
    </location>
</feature>
<dbReference type="PANTHER" id="PTHR46066:SF2">
    <property type="entry name" value="CHITINASE DOMAIN-CONTAINING PROTEIN 1"/>
    <property type="match status" value="1"/>
</dbReference>
<dbReference type="InterPro" id="IPR018392">
    <property type="entry name" value="LysM"/>
</dbReference>
<dbReference type="GO" id="GO:0008061">
    <property type="term" value="F:chitin binding"/>
    <property type="evidence" value="ECO:0007669"/>
    <property type="project" value="InterPro"/>
</dbReference>
<dbReference type="InterPro" id="IPR029070">
    <property type="entry name" value="Chitinase_insertion_sf"/>
</dbReference>
<dbReference type="Pfam" id="PF01476">
    <property type="entry name" value="LysM"/>
    <property type="match status" value="3"/>
</dbReference>
<gene>
    <name evidence="5" type="ORF">HNR53_002096</name>
</gene>
<dbReference type="Gene3D" id="3.10.350.10">
    <property type="entry name" value="LysM domain"/>
    <property type="match status" value="3"/>
</dbReference>
<evidence type="ECO:0000259" key="3">
    <source>
        <dbReference type="PROSITE" id="PS51782"/>
    </source>
</evidence>
<evidence type="ECO:0000313" key="5">
    <source>
        <dbReference type="EMBL" id="MBB6445477.1"/>
    </source>
</evidence>
<evidence type="ECO:0000256" key="1">
    <source>
        <dbReference type="ARBA" id="ARBA00022801"/>
    </source>
</evidence>
<dbReference type="InterPro" id="IPR011583">
    <property type="entry name" value="Chitinase_II/V-like_cat"/>
</dbReference>
<keyword evidence="6" id="KW-1185">Reference proteome</keyword>
<dbReference type="Gene3D" id="3.20.20.80">
    <property type="entry name" value="Glycosidases"/>
    <property type="match status" value="1"/>
</dbReference>
<dbReference type="PROSITE" id="PS51782">
    <property type="entry name" value="LYSM"/>
    <property type="match status" value="3"/>
</dbReference>
<proteinExistence type="predicted"/>
<dbReference type="SUPFAM" id="SSF51445">
    <property type="entry name" value="(Trans)glycosidases"/>
    <property type="match status" value="1"/>
</dbReference>
<protein>
    <submittedName>
        <fullName evidence="5">Spore germination protein</fullName>
    </submittedName>
</protein>
<evidence type="ECO:0000313" key="6">
    <source>
        <dbReference type="Proteomes" id="UP000531594"/>
    </source>
</evidence>